<evidence type="ECO:0000313" key="3">
    <source>
        <dbReference type="EMBL" id="MCL6740225.1"/>
    </source>
</evidence>
<comment type="caution">
    <text evidence="3">The sequence shown here is derived from an EMBL/GenBank/DDBJ whole genome shotgun (WGS) entry which is preliminary data.</text>
</comment>
<evidence type="ECO:0000256" key="1">
    <source>
        <dbReference type="SAM" id="MobiDB-lite"/>
    </source>
</evidence>
<protein>
    <recommendedName>
        <fullName evidence="5">YtxH domain-containing protein</fullName>
    </recommendedName>
</protein>
<feature type="region of interest" description="Disordered" evidence="1">
    <location>
        <begin position="1"/>
        <end position="31"/>
    </location>
</feature>
<dbReference type="Proteomes" id="UP001165383">
    <property type="component" value="Unassembled WGS sequence"/>
</dbReference>
<feature type="compositionally biased region" description="Basic and acidic residues" evidence="1">
    <location>
        <begin position="14"/>
        <end position="31"/>
    </location>
</feature>
<gene>
    <name evidence="3" type="ORF">LZ518_03625</name>
</gene>
<keyword evidence="2" id="KW-0472">Membrane</keyword>
<evidence type="ECO:0008006" key="5">
    <source>
        <dbReference type="Google" id="ProtNLM"/>
    </source>
</evidence>
<evidence type="ECO:0000313" key="4">
    <source>
        <dbReference type="Proteomes" id="UP001165383"/>
    </source>
</evidence>
<feature type="transmembrane region" description="Helical" evidence="2">
    <location>
        <begin position="38"/>
        <end position="55"/>
    </location>
</feature>
<dbReference type="RefSeq" id="WP_249914669.1">
    <property type="nucleotide sequence ID" value="NZ_JAMGBB010000001.1"/>
</dbReference>
<feature type="compositionally biased region" description="Polar residues" evidence="1">
    <location>
        <begin position="1"/>
        <end position="13"/>
    </location>
</feature>
<sequence length="131" mass="13609">MMPRQQTSSTSPSARERAIDAYDNARERTRDQVEGSPLLALGGGLALGALVGALLPRTRAEQRLMGKAGSRITTSARDAFDAAKEAGRERLSELNITKDAGASAVQSLIDGIGEAARSSGQAAVDAVRSKG</sequence>
<proteinExistence type="predicted"/>
<keyword evidence="4" id="KW-1185">Reference proteome</keyword>
<name>A0ABT0S7V8_9SPHN</name>
<reference evidence="3" key="1">
    <citation type="submission" date="2022-05" db="EMBL/GenBank/DDBJ databases">
        <authorList>
            <person name="Jo J.-H."/>
            <person name="Im W.-T."/>
        </authorList>
    </citation>
    <scope>NUCLEOTIDE SEQUENCE</scope>
    <source>
        <strain evidence="3">RB56-2</strain>
    </source>
</reference>
<evidence type="ECO:0000256" key="2">
    <source>
        <dbReference type="SAM" id="Phobius"/>
    </source>
</evidence>
<accession>A0ABT0S7V8</accession>
<keyword evidence="2" id="KW-0812">Transmembrane</keyword>
<dbReference type="EMBL" id="JAMGBB010000001">
    <property type="protein sequence ID" value="MCL6740225.1"/>
    <property type="molecule type" value="Genomic_DNA"/>
</dbReference>
<organism evidence="3 4">
    <name type="scientific">Sphingomonas brevis</name>
    <dbReference type="NCBI Taxonomy" id="2908206"/>
    <lineage>
        <taxon>Bacteria</taxon>
        <taxon>Pseudomonadati</taxon>
        <taxon>Pseudomonadota</taxon>
        <taxon>Alphaproteobacteria</taxon>
        <taxon>Sphingomonadales</taxon>
        <taxon>Sphingomonadaceae</taxon>
        <taxon>Sphingomonas</taxon>
    </lineage>
</organism>
<keyword evidence="2" id="KW-1133">Transmembrane helix</keyword>